<dbReference type="AlphaFoldDB" id="A0AAV9BS51"/>
<dbReference type="GO" id="GO:0006353">
    <property type="term" value="P:DNA-templated transcription termination"/>
    <property type="evidence" value="ECO:0007669"/>
    <property type="project" value="UniProtKB-KW"/>
</dbReference>
<keyword evidence="2" id="KW-0806">Transcription termination</keyword>
<dbReference type="InterPro" id="IPR038538">
    <property type="entry name" value="MTERF_sf"/>
</dbReference>
<accession>A0AAV9BS51</accession>
<dbReference type="InterPro" id="IPR003690">
    <property type="entry name" value="MTERF"/>
</dbReference>
<evidence type="ECO:0000256" key="1">
    <source>
        <dbReference type="ARBA" id="ARBA00007692"/>
    </source>
</evidence>
<comment type="caution">
    <text evidence="4">The sequence shown here is derived from an EMBL/GenBank/DDBJ whole genome shotgun (WGS) entry which is preliminary data.</text>
</comment>
<reference evidence="4" key="1">
    <citation type="journal article" date="2023" name="Nat. Commun.">
        <title>Diploid and tetraploid genomes of Acorus and the evolution of monocots.</title>
        <authorList>
            <person name="Ma L."/>
            <person name="Liu K.W."/>
            <person name="Li Z."/>
            <person name="Hsiao Y.Y."/>
            <person name="Qi Y."/>
            <person name="Fu T."/>
            <person name="Tang G.D."/>
            <person name="Zhang D."/>
            <person name="Sun W.H."/>
            <person name="Liu D.K."/>
            <person name="Li Y."/>
            <person name="Chen G.Z."/>
            <person name="Liu X.D."/>
            <person name="Liao X.Y."/>
            <person name="Jiang Y.T."/>
            <person name="Yu X."/>
            <person name="Hao Y."/>
            <person name="Huang J."/>
            <person name="Zhao X.W."/>
            <person name="Ke S."/>
            <person name="Chen Y.Y."/>
            <person name="Wu W.L."/>
            <person name="Hsu J.L."/>
            <person name="Lin Y.F."/>
            <person name="Huang M.D."/>
            <person name="Li C.Y."/>
            <person name="Huang L."/>
            <person name="Wang Z.W."/>
            <person name="Zhao X."/>
            <person name="Zhong W.Y."/>
            <person name="Peng D.H."/>
            <person name="Ahmad S."/>
            <person name="Lan S."/>
            <person name="Zhang J.S."/>
            <person name="Tsai W.C."/>
            <person name="Van de Peer Y."/>
            <person name="Liu Z.J."/>
        </authorList>
    </citation>
    <scope>NUCLEOTIDE SEQUENCE</scope>
    <source>
        <strain evidence="4">SCP</strain>
    </source>
</reference>
<sequence length="257" mass="28614">MFRLVRRNLIEIGNRRGSIETHLRFLQTPCLKSISEGDETSKTSDFTVSYLINSFGLSLDSALKASKSVRIKTTENADSILLLLKNQGFTSTQIAKLVSIRPKLVLLNPDKNLKPKMDFLRGVGFSTLDLTQILSKNPTILSCSLEKRILPAIGYLKGILGTDKDIISAIKGSTWVVHSNLHEAMGHKIAVLRDHGVPDHRISVMIKQHLRVFLSNYDRFIEALIIVEEMGFDPSSSLFCIALANIVGTSKCEHKQV</sequence>
<gene>
    <name evidence="4" type="ORF">QJS04_geneDACA015102</name>
</gene>
<dbReference type="PANTHER" id="PTHR13068">
    <property type="entry name" value="CGI-12 PROTEIN-RELATED"/>
    <property type="match status" value="1"/>
</dbReference>
<name>A0AAV9BS51_ACOGR</name>
<dbReference type="EMBL" id="JAUJYN010000001">
    <property type="protein sequence ID" value="KAK1279297.1"/>
    <property type="molecule type" value="Genomic_DNA"/>
</dbReference>
<protein>
    <submittedName>
        <fullName evidence="4">Uncharacterized protein</fullName>
    </submittedName>
</protein>
<proteinExistence type="inferred from homology"/>
<keyword evidence="2" id="KW-0804">Transcription</keyword>
<dbReference type="SMART" id="SM00733">
    <property type="entry name" value="Mterf"/>
    <property type="match status" value="4"/>
</dbReference>
<keyword evidence="5" id="KW-1185">Reference proteome</keyword>
<evidence type="ECO:0000256" key="2">
    <source>
        <dbReference type="ARBA" id="ARBA00022472"/>
    </source>
</evidence>
<dbReference type="Proteomes" id="UP001179952">
    <property type="component" value="Unassembled WGS sequence"/>
</dbReference>
<keyword evidence="3" id="KW-0809">Transit peptide</keyword>
<evidence type="ECO:0000256" key="3">
    <source>
        <dbReference type="ARBA" id="ARBA00022946"/>
    </source>
</evidence>
<dbReference type="GO" id="GO:0003676">
    <property type="term" value="F:nucleic acid binding"/>
    <property type="evidence" value="ECO:0007669"/>
    <property type="project" value="InterPro"/>
</dbReference>
<evidence type="ECO:0000313" key="5">
    <source>
        <dbReference type="Proteomes" id="UP001179952"/>
    </source>
</evidence>
<dbReference type="PANTHER" id="PTHR13068:SF236">
    <property type="entry name" value="OS02G0749800 PROTEIN"/>
    <property type="match status" value="1"/>
</dbReference>
<dbReference type="Pfam" id="PF02536">
    <property type="entry name" value="mTERF"/>
    <property type="match status" value="1"/>
</dbReference>
<comment type="similarity">
    <text evidence="1">Belongs to the mTERF family.</text>
</comment>
<organism evidence="4 5">
    <name type="scientific">Acorus gramineus</name>
    <name type="common">Dwarf sweet flag</name>
    <dbReference type="NCBI Taxonomy" id="55184"/>
    <lineage>
        <taxon>Eukaryota</taxon>
        <taxon>Viridiplantae</taxon>
        <taxon>Streptophyta</taxon>
        <taxon>Embryophyta</taxon>
        <taxon>Tracheophyta</taxon>
        <taxon>Spermatophyta</taxon>
        <taxon>Magnoliopsida</taxon>
        <taxon>Liliopsida</taxon>
        <taxon>Acoraceae</taxon>
        <taxon>Acorus</taxon>
    </lineage>
</organism>
<dbReference type="Gene3D" id="1.25.70.10">
    <property type="entry name" value="Transcription termination factor 3, mitochondrial"/>
    <property type="match status" value="1"/>
</dbReference>
<reference evidence="4" key="2">
    <citation type="submission" date="2023-06" db="EMBL/GenBank/DDBJ databases">
        <authorList>
            <person name="Ma L."/>
            <person name="Liu K.-W."/>
            <person name="Li Z."/>
            <person name="Hsiao Y.-Y."/>
            <person name="Qi Y."/>
            <person name="Fu T."/>
            <person name="Tang G."/>
            <person name="Zhang D."/>
            <person name="Sun W.-H."/>
            <person name="Liu D.-K."/>
            <person name="Li Y."/>
            <person name="Chen G.-Z."/>
            <person name="Liu X.-D."/>
            <person name="Liao X.-Y."/>
            <person name="Jiang Y.-T."/>
            <person name="Yu X."/>
            <person name="Hao Y."/>
            <person name="Huang J."/>
            <person name="Zhao X.-W."/>
            <person name="Ke S."/>
            <person name="Chen Y.-Y."/>
            <person name="Wu W.-L."/>
            <person name="Hsu J.-L."/>
            <person name="Lin Y.-F."/>
            <person name="Huang M.-D."/>
            <person name="Li C.-Y."/>
            <person name="Huang L."/>
            <person name="Wang Z.-W."/>
            <person name="Zhao X."/>
            <person name="Zhong W.-Y."/>
            <person name="Peng D.-H."/>
            <person name="Ahmad S."/>
            <person name="Lan S."/>
            <person name="Zhang J.-S."/>
            <person name="Tsai W.-C."/>
            <person name="Van De Peer Y."/>
            <person name="Liu Z.-J."/>
        </authorList>
    </citation>
    <scope>NUCLEOTIDE SEQUENCE</scope>
    <source>
        <strain evidence="4">SCP</strain>
        <tissue evidence="4">Leaves</tissue>
    </source>
</reference>
<evidence type="ECO:0000313" key="4">
    <source>
        <dbReference type="EMBL" id="KAK1279297.1"/>
    </source>
</evidence>
<keyword evidence="2" id="KW-0805">Transcription regulation</keyword>